<dbReference type="Proteomes" id="UP001187343">
    <property type="component" value="Unassembled WGS sequence"/>
</dbReference>
<gene>
    <name evidence="2" type="ORF">Q8A67_005974</name>
</gene>
<dbReference type="AlphaFoldDB" id="A0AA88QBQ8"/>
<reference evidence="2" key="1">
    <citation type="submission" date="2023-08" db="EMBL/GenBank/DDBJ databases">
        <title>Chromosome-level Genome Assembly of mud carp (Cirrhinus molitorella).</title>
        <authorList>
            <person name="Liu H."/>
        </authorList>
    </citation>
    <scope>NUCLEOTIDE SEQUENCE</scope>
    <source>
        <strain evidence="2">Prfri</strain>
        <tissue evidence="2">Muscle</tissue>
    </source>
</reference>
<comment type="caution">
    <text evidence="2">The sequence shown here is derived from an EMBL/GenBank/DDBJ whole genome shotgun (WGS) entry which is preliminary data.</text>
</comment>
<keyword evidence="3" id="KW-1185">Reference proteome</keyword>
<evidence type="ECO:0000256" key="1">
    <source>
        <dbReference type="SAM" id="MobiDB-lite"/>
    </source>
</evidence>
<evidence type="ECO:0000313" key="2">
    <source>
        <dbReference type="EMBL" id="KAK2906989.1"/>
    </source>
</evidence>
<dbReference type="EMBL" id="JAUYZG010000005">
    <property type="protein sequence ID" value="KAK2906989.1"/>
    <property type="molecule type" value="Genomic_DNA"/>
</dbReference>
<feature type="region of interest" description="Disordered" evidence="1">
    <location>
        <begin position="51"/>
        <end position="70"/>
    </location>
</feature>
<name>A0AA88QBQ8_9TELE</name>
<evidence type="ECO:0000313" key="3">
    <source>
        <dbReference type="Proteomes" id="UP001187343"/>
    </source>
</evidence>
<protein>
    <submittedName>
        <fullName evidence="2">Uncharacterized protein</fullName>
    </submittedName>
</protein>
<organism evidence="2 3">
    <name type="scientific">Cirrhinus molitorella</name>
    <name type="common">mud carp</name>
    <dbReference type="NCBI Taxonomy" id="172907"/>
    <lineage>
        <taxon>Eukaryota</taxon>
        <taxon>Metazoa</taxon>
        <taxon>Chordata</taxon>
        <taxon>Craniata</taxon>
        <taxon>Vertebrata</taxon>
        <taxon>Euteleostomi</taxon>
        <taxon>Actinopterygii</taxon>
        <taxon>Neopterygii</taxon>
        <taxon>Teleostei</taxon>
        <taxon>Ostariophysi</taxon>
        <taxon>Cypriniformes</taxon>
        <taxon>Cyprinidae</taxon>
        <taxon>Labeoninae</taxon>
        <taxon>Labeonini</taxon>
        <taxon>Cirrhinus</taxon>
    </lineage>
</organism>
<accession>A0AA88QBQ8</accession>
<proteinExistence type="predicted"/>
<sequence>MRSKERKKEGEMDEEGGGVKWEILLWTLDLHSFCLKIEDSPRSANGLQKLKGLARFSSPPSSKDKDMSDF</sequence>